<evidence type="ECO:0000256" key="1">
    <source>
        <dbReference type="ARBA" id="ARBA00006484"/>
    </source>
</evidence>
<dbReference type="Pfam" id="PF00106">
    <property type="entry name" value="adh_short"/>
    <property type="match status" value="1"/>
</dbReference>
<dbReference type="PROSITE" id="PS00061">
    <property type="entry name" value="ADH_SHORT"/>
    <property type="match status" value="1"/>
</dbReference>
<dbReference type="FunFam" id="3.40.50.720:FF:000084">
    <property type="entry name" value="Short-chain dehydrogenase reductase"/>
    <property type="match status" value="1"/>
</dbReference>
<dbReference type="RefSeq" id="WP_092962467.1">
    <property type="nucleotide sequence ID" value="NZ_FOSQ01000013.1"/>
</dbReference>
<dbReference type="InterPro" id="IPR020904">
    <property type="entry name" value="Sc_DH/Rdtase_CS"/>
</dbReference>
<comment type="similarity">
    <text evidence="1 3">Belongs to the short-chain dehydrogenases/reductases (SDR) family.</text>
</comment>
<keyword evidence="5" id="KW-1185">Reference proteome</keyword>
<proteinExistence type="inferred from homology"/>
<dbReference type="Proteomes" id="UP000199473">
    <property type="component" value="Unassembled WGS sequence"/>
</dbReference>
<dbReference type="GO" id="GO:0016491">
    <property type="term" value="F:oxidoreductase activity"/>
    <property type="evidence" value="ECO:0007669"/>
    <property type="project" value="UniProtKB-KW"/>
</dbReference>
<evidence type="ECO:0000256" key="3">
    <source>
        <dbReference type="RuleBase" id="RU000363"/>
    </source>
</evidence>
<evidence type="ECO:0000256" key="2">
    <source>
        <dbReference type="ARBA" id="ARBA00023002"/>
    </source>
</evidence>
<dbReference type="STRING" id="1123062.SAMN02745775_11336"/>
<dbReference type="SUPFAM" id="SSF51735">
    <property type="entry name" value="NAD(P)-binding Rossmann-fold domains"/>
    <property type="match status" value="1"/>
</dbReference>
<name>A0A1I4E1J4_9PROT</name>
<dbReference type="CDD" id="cd05233">
    <property type="entry name" value="SDR_c"/>
    <property type="match status" value="1"/>
</dbReference>
<dbReference type="PRINTS" id="PR00081">
    <property type="entry name" value="GDHRDH"/>
</dbReference>
<keyword evidence="2" id="KW-0560">Oxidoreductase</keyword>
<dbReference type="InterPro" id="IPR002347">
    <property type="entry name" value="SDR_fam"/>
</dbReference>
<dbReference type="PANTHER" id="PTHR43639:SF1">
    <property type="entry name" value="SHORT-CHAIN DEHYDROGENASE_REDUCTASE FAMILY PROTEIN"/>
    <property type="match status" value="1"/>
</dbReference>
<protein>
    <submittedName>
        <fullName evidence="4">3-oxoacyl-[acyl-carrier protein] reductase</fullName>
    </submittedName>
</protein>
<dbReference type="AlphaFoldDB" id="A0A1I4E1J4"/>
<accession>A0A1I4E1J4</accession>
<dbReference type="EMBL" id="FOSQ01000013">
    <property type="protein sequence ID" value="SFK98437.1"/>
    <property type="molecule type" value="Genomic_DNA"/>
</dbReference>
<evidence type="ECO:0000313" key="4">
    <source>
        <dbReference type="EMBL" id="SFK98437.1"/>
    </source>
</evidence>
<dbReference type="Gene3D" id="3.40.50.720">
    <property type="entry name" value="NAD(P)-binding Rossmann-like Domain"/>
    <property type="match status" value="1"/>
</dbReference>
<evidence type="ECO:0000313" key="5">
    <source>
        <dbReference type="Proteomes" id="UP000199473"/>
    </source>
</evidence>
<organism evidence="4 5">
    <name type="scientific">Falsiroseomonas stagni DSM 19981</name>
    <dbReference type="NCBI Taxonomy" id="1123062"/>
    <lineage>
        <taxon>Bacteria</taxon>
        <taxon>Pseudomonadati</taxon>
        <taxon>Pseudomonadota</taxon>
        <taxon>Alphaproteobacteria</taxon>
        <taxon>Acetobacterales</taxon>
        <taxon>Roseomonadaceae</taxon>
        <taxon>Falsiroseomonas</taxon>
    </lineage>
</organism>
<dbReference type="InterPro" id="IPR036291">
    <property type="entry name" value="NAD(P)-bd_dom_sf"/>
</dbReference>
<dbReference type="PRINTS" id="PR00080">
    <property type="entry name" value="SDRFAMILY"/>
</dbReference>
<reference evidence="4 5" key="1">
    <citation type="submission" date="2016-10" db="EMBL/GenBank/DDBJ databases">
        <authorList>
            <person name="de Groot N.N."/>
        </authorList>
    </citation>
    <scope>NUCLEOTIDE SEQUENCE [LARGE SCALE GENOMIC DNA]</scope>
    <source>
        <strain evidence="4 5">DSM 19981</strain>
    </source>
</reference>
<gene>
    <name evidence="4" type="ORF">SAMN02745775_11336</name>
</gene>
<sequence>MSGALRAGGQGEYRLEGRVAVVTGGSSGIGAATVRRLAAAGASVVIGYNSGADRAAALVAELPGPGCHLALHIPMEDSAAIRAAAAKVEAAYGRCDVLVNSAGVTRAVPHADLEGLDDASFDRILITNVRGPFSTIRAFAPLMKRGGDAVVVNVSSLSASTGLGSSIAYCASKAALDTMGMSLARVLGPEVRIISVSPAAVATDFVPGRGREGVERQAATTPLKTVAEADDVALAIMAAATHLRLTTGTAILVDGGRHL</sequence>
<dbReference type="PANTHER" id="PTHR43639">
    <property type="entry name" value="OXIDOREDUCTASE, SHORT-CHAIN DEHYDROGENASE/REDUCTASE FAMILY (AFU_ORTHOLOGUE AFUA_5G02870)"/>
    <property type="match status" value="1"/>
</dbReference>
<dbReference type="OrthoDB" id="198783at2"/>